<dbReference type="eggNOG" id="COG2205">
    <property type="taxonomic scope" value="Bacteria"/>
</dbReference>
<dbReference type="SUPFAM" id="SSF47384">
    <property type="entry name" value="Homodimeric domain of signal transducing histidine kinase"/>
    <property type="match status" value="1"/>
</dbReference>
<dbReference type="STRING" id="479435.Kfla_4433"/>
<keyword evidence="11" id="KW-1185">Reference proteome</keyword>
<dbReference type="InterPro" id="IPR036097">
    <property type="entry name" value="HisK_dim/P_sf"/>
</dbReference>
<dbReference type="AlphaFoldDB" id="D2PWJ5"/>
<dbReference type="InterPro" id="IPR004358">
    <property type="entry name" value="Sig_transdc_His_kin-like_C"/>
</dbReference>
<dbReference type="InterPro" id="IPR005467">
    <property type="entry name" value="His_kinase_dom"/>
</dbReference>
<dbReference type="RefSeq" id="WP_012922018.1">
    <property type="nucleotide sequence ID" value="NC_013729.1"/>
</dbReference>
<dbReference type="SMART" id="SM00387">
    <property type="entry name" value="HATPase_c"/>
    <property type="match status" value="1"/>
</dbReference>
<accession>D2PWJ5</accession>
<dbReference type="GO" id="GO:0000155">
    <property type="term" value="F:phosphorelay sensor kinase activity"/>
    <property type="evidence" value="ECO:0007669"/>
    <property type="project" value="InterPro"/>
</dbReference>
<organism evidence="10 11">
    <name type="scientific">Kribbella flavida (strain DSM 17836 / JCM 10339 / NBRC 14399)</name>
    <dbReference type="NCBI Taxonomy" id="479435"/>
    <lineage>
        <taxon>Bacteria</taxon>
        <taxon>Bacillati</taxon>
        <taxon>Actinomycetota</taxon>
        <taxon>Actinomycetes</taxon>
        <taxon>Propionibacteriales</taxon>
        <taxon>Kribbellaceae</taxon>
        <taxon>Kribbella</taxon>
    </lineage>
</organism>
<feature type="transmembrane region" description="Helical" evidence="8">
    <location>
        <begin position="6"/>
        <end position="28"/>
    </location>
</feature>
<evidence type="ECO:0000313" key="10">
    <source>
        <dbReference type="EMBL" id="ADB33464.1"/>
    </source>
</evidence>
<sequence length="387" mass="41005">MNRDTATIFALTALWTLAVAAFGALVLWRFRRRSLRITMIVVALVPMAAALAAIGQSTRAMFISAHDSLVVMWTLAFSGLLGLLMAVLLAHWISAGSRDVGRRLRDLGTAYESVGVAANGNVPAELAELTNELETTRQRLAASRERERALEASRRELVAFMSHDLRTPLAGLRALSEGLEDGVIDDVPGALRQLRTTVDRMTGLVDDLFELSRLSAAPLPRRRSAVSLHELADDVAGETSEHARSVGVTVTVKAPADDDRLAVHGDADELTRAVTNLVGNAIRHTAPGGTVEIAVDRAPDGRVRLAVTDGCGGIPADDLERVFDIGWRGDEQRTPATVGADTREAGGGLGLAIARGVVESHGGTIAVSNVPGGCAFSIDLPRVTAHS</sequence>
<evidence type="ECO:0000256" key="5">
    <source>
        <dbReference type="ARBA" id="ARBA00022679"/>
    </source>
</evidence>
<evidence type="ECO:0000256" key="2">
    <source>
        <dbReference type="ARBA" id="ARBA00004236"/>
    </source>
</evidence>
<reference evidence="11" key="1">
    <citation type="submission" date="2009-09" db="EMBL/GenBank/DDBJ databases">
        <title>The complete genome of Kribbella flavida DSM 17836.</title>
        <authorList>
            <consortium name="US DOE Joint Genome Institute (JGI-PGF)"/>
            <person name="Lucas S."/>
            <person name="Copeland A."/>
            <person name="Lapidus A."/>
            <person name="Glavina del Rio T."/>
            <person name="Dalin E."/>
            <person name="Tice H."/>
            <person name="Bruce D."/>
            <person name="Goodwin L."/>
            <person name="Pitluck S."/>
            <person name="Kyrpides N."/>
            <person name="Mavromatis K."/>
            <person name="Ivanova N."/>
            <person name="Saunders E."/>
            <person name="Brettin T."/>
            <person name="Detter J.C."/>
            <person name="Han C."/>
            <person name="Larimer F."/>
            <person name="Land M."/>
            <person name="Hauser L."/>
            <person name="Markowitz V."/>
            <person name="Cheng J.-F."/>
            <person name="Hugenholtz P."/>
            <person name="Woyke T."/>
            <person name="Wu D."/>
            <person name="Pukall R."/>
            <person name="Klenk H.-P."/>
            <person name="Eisen J.A."/>
        </authorList>
    </citation>
    <scope>NUCLEOTIDE SEQUENCE [LARGE SCALE GENOMIC DNA]</scope>
    <source>
        <strain evidence="11">DSM 17836 / JCM 10339 / NBRC 14399</strain>
    </source>
</reference>
<dbReference type="PANTHER" id="PTHR43711">
    <property type="entry name" value="TWO-COMPONENT HISTIDINE KINASE"/>
    <property type="match status" value="1"/>
</dbReference>
<evidence type="ECO:0000313" key="11">
    <source>
        <dbReference type="Proteomes" id="UP000007967"/>
    </source>
</evidence>
<reference evidence="10 11" key="2">
    <citation type="journal article" date="2010" name="Stand. Genomic Sci.">
        <title>Complete genome sequence of Kribbella flavida type strain (IFO 14399).</title>
        <authorList>
            <person name="Pukall R."/>
            <person name="Lapidus A."/>
            <person name="Glavina Del Rio T."/>
            <person name="Copeland A."/>
            <person name="Tice H."/>
            <person name="Cheng J.-F."/>
            <person name="Lucas S."/>
            <person name="Chen F."/>
            <person name="Nolan M."/>
            <person name="LaButti K."/>
            <person name="Pati A."/>
            <person name="Ivanova N."/>
            <person name="Mavrommatis K."/>
            <person name="Mikhailova N."/>
            <person name="Pitluck S."/>
            <person name="Bruce D."/>
            <person name="Goodwin L."/>
            <person name="Land M."/>
            <person name="Hauser L."/>
            <person name="Chang Y.-J."/>
            <person name="Jeffries C.D."/>
            <person name="Chen A."/>
            <person name="Palaniappan K."/>
            <person name="Chain P."/>
            <person name="Rohde M."/>
            <person name="Goeker M."/>
            <person name="Bristow J."/>
            <person name="Eisen J.A."/>
            <person name="Markowitz V."/>
            <person name="Hugenholtz P."/>
            <person name="Kyrpides N.C."/>
            <person name="Klenk H.-P."/>
            <person name="Brettin T."/>
        </authorList>
    </citation>
    <scope>NUCLEOTIDE SEQUENCE [LARGE SCALE GENOMIC DNA]</scope>
    <source>
        <strain evidence="11">DSM 17836 / JCM 10339 / NBRC 14399</strain>
    </source>
</reference>
<keyword evidence="8" id="KW-1133">Transmembrane helix</keyword>
<dbReference type="InterPro" id="IPR003594">
    <property type="entry name" value="HATPase_dom"/>
</dbReference>
<keyword evidence="6 10" id="KW-0418">Kinase</keyword>
<comment type="subcellular location">
    <subcellularLocation>
        <location evidence="2">Cell membrane</location>
    </subcellularLocation>
</comment>
<dbReference type="EMBL" id="CP001736">
    <property type="protein sequence ID" value="ADB33464.1"/>
    <property type="molecule type" value="Genomic_DNA"/>
</dbReference>
<keyword evidence="8" id="KW-0812">Transmembrane</keyword>
<dbReference type="OrthoDB" id="9806130at2"/>
<dbReference type="Gene3D" id="3.30.565.10">
    <property type="entry name" value="Histidine kinase-like ATPase, C-terminal domain"/>
    <property type="match status" value="1"/>
</dbReference>
<keyword evidence="8" id="KW-0472">Membrane</keyword>
<dbReference type="InterPro" id="IPR036890">
    <property type="entry name" value="HATPase_C_sf"/>
</dbReference>
<dbReference type="PROSITE" id="PS50109">
    <property type="entry name" value="HIS_KIN"/>
    <property type="match status" value="1"/>
</dbReference>
<gene>
    <name evidence="10" type="ordered locus">Kfla_4433</name>
</gene>
<evidence type="ECO:0000256" key="7">
    <source>
        <dbReference type="ARBA" id="ARBA00023012"/>
    </source>
</evidence>
<dbReference type="GO" id="GO:0005886">
    <property type="term" value="C:plasma membrane"/>
    <property type="evidence" value="ECO:0007669"/>
    <property type="project" value="UniProtKB-SubCell"/>
</dbReference>
<dbReference type="Pfam" id="PF00512">
    <property type="entry name" value="HisKA"/>
    <property type="match status" value="1"/>
</dbReference>
<keyword evidence="5" id="KW-0808">Transferase</keyword>
<evidence type="ECO:0000256" key="8">
    <source>
        <dbReference type="SAM" id="Phobius"/>
    </source>
</evidence>
<dbReference type="PANTHER" id="PTHR43711:SF1">
    <property type="entry name" value="HISTIDINE KINASE 1"/>
    <property type="match status" value="1"/>
</dbReference>
<dbReference type="KEGG" id="kfl:Kfla_4433"/>
<evidence type="ECO:0000256" key="4">
    <source>
        <dbReference type="ARBA" id="ARBA00022553"/>
    </source>
</evidence>
<comment type="catalytic activity">
    <reaction evidence="1">
        <text>ATP + protein L-histidine = ADP + protein N-phospho-L-histidine.</text>
        <dbReference type="EC" id="2.7.13.3"/>
    </reaction>
</comment>
<name>D2PWJ5_KRIFD</name>
<evidence type="ECO:0000256" key="3">
    <source>
        <dbReference type="ARBA" id="ARBA00012438"/>
    </source>
</evidence>
<dbReference type="PRINTS" id="PR00344">
    <property type="entry name" value="BCTRLSENSOR"/>
</dbReference>
<dbReference type="SUPFAM" id="SSF55874">
    <property type="entry name" value="ATPase domain of HSP90 chaperone/DNA topoisomerase II/histidine kinase"/>
    <property type="match status" value="1"/>
</dbReference>
<dbReference type="Pfam" id="PF02518">
    <property type="entry name" value="HATPase_c"/>
    <property type="match status" value="1"/>
</dbReference>
<dbReference type="HOGENOM" id="CLU_000445_89_3_11"/>
<feature type="transmembrane region" description="Helical" evidence="8">
    <location>
        <begin position="35"/>
        <end position="55"/>
    </location>
</feature>
<keyword evidence="7" id="KW-0902">Two-component regulatory system</keyword>
<keyword evidence="4" id="KW-0597">Phosphoprotein</keyword>
<evidence type="ECO:0000256" key="1">
    <source>
        <dbReference type="ARBA" id="ARBA00000085"/>
    </source>
</evidence>
<feature type="domain" description="Histidine kinase" evidence="9">
    <location>
        <begin position="160"/>
        <end position="384"/>
    </location>
</feature>
<evidence type="ECO:0000259" key="9">
    <source>
        <dbReference type="PROSITE" id="PS50109"/>
    </source>
</evidence>
<dbReference type="Gene3D" id="1.10.287.130">
    <property type="match status" value="1"/>
</dbReference>
<dbReference type="InterPro" id="IPR003661">
    <property type="entry name" value="HisK_dim/P_dom"/>
</dbReference>
<dbReference type="InterPro" id="IPR050736">
    <property type="entry name" value="Sensor_HK_Regulatory"/>
</dbReference>
<dbReference type="CDD" id="cd00075">
    <property type="entry name" value="HATPase"/>
    <property type="match status" value="1"/>
</dbReference>
<evidence type="ECO:0000256" key="6">
    <source>
        <dbReference type="ARBA" id="ARBA00022777"/>
    </source>
</evidence>
<protein>
    <recommendedName>
        <fullName evidence="3">histidine kinase</fullName>
        <ecNumber evidence="3">2.7.13.3</ecNumber>
    </recommendedName>
</protein>
<proteinExistence type="predicted"/>
<dbReference type="Proteomes" id="UP000007967">
    <property type="component" value="Chromosome"/>
</dbReference>
<dbReference type="SMART" id="SM00388">
    <property type="entry name" value="HisKA"/>
    <property type="match status" value="1"/>
</dbReference>
<dbReference type="CDD" id="cd00082">
    <property type="entry name" value="HisKA"/>
    <property type="match status" value="1"/>
</dbReference>
<feature type="transmembrane region" description="Helical" evidence="8">
    <location>
        <begin position="70"/>
        <end position="93"/>
    </location>
</feature>
<dbReference type="EC" id="2.7.13.3" evidence="3"/>